<dbReference type="AlphaFoldDB" id="B0T046"/>
<dbReference type="KEGG" id="cak:Caul_4416"/>
<organism evidence="2">
    <name type="scientific">Caulobacter sp. (strain K31)</name>
    <dbReference type="NCBI Taxonomy" id="366602"/>
    <lineage>
        <taxon>Bacteria</taxon>
        <taxon>Pseudomonadati</taxon>
        <taxon>Pseudomonadota</taxon>
        <taxon>Alphaproteobacteria</taxon>
        <taxon>Caulobacterales</taxon>
        <taxon>Caulobacteraceae</taxon>
        <taxon>Caulobacter</taxon>
    </lineage>
</organism>
<reference evidence="2" key="1">
    <citation type="submission" date="2008-01" db="EMBL/GenBank/DDBJ databases">
        <title>Complete sequence of chromosome of Caulobacter sp. K31.</title>
        <authorList>
            <consortium name="US DOE Joint Genome Institute"/>
            <person name="Copeland A."/>
            <person name="Lucas S."/>
            <person name="Lapidus A."/>
            <person name="Barry K."/>
            <person name="Glavina del Rio T."/>
            <person name="Dalin E."/>
            <person name="Tice H."/>
            <person name="Pitluck S."/>
            <person name="Bruce D."/>
            <person name="Goodwin L."/>
            <person name="Thompson L.S."/>
            <person name="Brettin T."/>
            <person name="Detter J.C."/>
            <person name="Han C."/>
            <person name="Schmutz J."/>
            <person name="Larimer F."/>
            <person name="Land M."/>
            <person name="Hauser L."/>
            <person name="Kyrpides N."/>
            <person name="Kim E."/>
            <person name="Stephens C."/>
            <person name="Richardson P."/>
        </authorList>
    </citation>
    <scope>NUCLEOTIDE SEQUENCE [LARGE SCALE GENOMIC DNA]</scope>
    <source>
        <strain evidence="2">K31</strain>
    </source>
</reference>
<keyword evidence="1" id="KW-0812">Transmembrane</keyword>
<gene>
    <name evidence="2" type="ordered locus">Caul_4416</name>
</gene>
<dbReference type="OrthoDB" id="7205231at2"/>
<feature type="transmembrane region" description="Helical" evidence="1">
    <location>
        <begin position="141"/>
        <end position="163"/>
    </location>
</feature>
<accession>B0T046</accession>
<evidence type="ECO:0000313" key="2">
    <source>
        <dbReference type="EMBL" id="ABZ73536.1"/>
    </source>
</evidence>
<dbReference type="eggNOG" id="ENOG50337VP">
    <property type="taxonomic scope" value="Bacteria"/>
</dbReference>
<name>B0T046_CAUSK</name>
<sequence precursor="true">MRDRAVIRHRLSQYSALWLGAFLVVLGIAAGASLVARLDLIDVADLVLPAAFALLGAAMAYGVGATLVSPAALATKSLVTALALLLVLPLLWAPVLAVLVTAAIGGVAIEYSTAYAGFRITVSQIIYPLIALFTQSPLATAVWAIFQVAASVIGFVASMVQVWKAVRGFLYGGDGDGDMETA</sequence>
<dbReference type="HOGENOM" id="CLU_1500925_0_0_5"/>
<evidence type="ECO:0000256" key="1">
    <source>
        <dbReference type="SAM" id="Phobius"/>
    </source>
</evidence>
<proteinExistence type="predicted"/>
<feature type="transmembrane region" description="Helical" evidence="1">
    <location>
        <begin position="81"/>
        <end position="109"/>
    </location>
</feature>
<feature type="transmembrane region" description="Helical" evidence="1">
    <location>
        <begin position="115"/>
        <end position="134"/>
    </location>
</feature>
<keyword evidence="1" id="KW-0472">Membrane</keyword>
<dbReference type="EMBL" id="CP000927">
    <property type="protein sequence ID" value="ABZ73536.1"/>
    <property type="molecule type" value="Genomic_DNA"/>
</dbReference>
<protein>
    <submittedName>
        <fullName evidence="2">Uncharacterized protein</fullName>
    </submittedName>
</protein>
<feature type="transmembrane region" description="Helical" evidence="1">
    <location>
        <begin position="47"/>
        <end position="69"/>
    </location>
</feature>
<keyword evidence="1" id="KW-1133">Transmembrane helix</keyword>